<evidence type="ECO:0000256" key="1">
    <source>
        <dbReference type="SAM" id="Phobius"/>
    </source>
</evidence>
<accession>A0ABS8TPQ5</accession>
<dbReference type="Proteomes" id="UP000823775">
    <property type="component" value="Unassembled WGS sequence"/>
</dbReference>
<dbReference type="EMBL" id="JACEIK010001849">
    <property type="protein sequence ID" value="MCD7472630.1"/>
    <property type="molecule type" value="Genomic_DNA"/>
</dbReference>
<comment type="caution">
    <text evidence="2">The sequence shown here is derived from an EMBL/GenBank/DDBJ whole genome shotgun (WGS) entry which is preliminary data.</text>
</comment>
<sequence>RTVAVRGDERELLERRGVSARVWLEEDAACLVGFAGLAVFRWFPVERRRGRNKMKGRGREVT</sequence>
<gene>
    <name evidence="2" type="ORF">HAX54_013913</name>
</gene>
<feature type="transmembrane region" description="Helical" evidence="1">
    <location>
        <begin position="28"/>
        <end position="45"/>
    </location>
</feature>
<name>A0ABS8TPQ5_DATST</name>
<evidence type="ECO:0000313" key="3">
    <source>
        <dbReference type="Proteomes" id="UP000823775"/>
    </source>
</evidence>
<organism evidence="2 3">
    <name type="scientific">Datura stramonium</name>
    <name type="common">Jimsonweed</name>
    <name type="synonym">Common thornapple</name>
    <dbReference type="NCBI Taxonomy" id="4076"/>
    <lineage>
        <taxon>Eukaryota</taxon>
        <taxon>Viridiplantae</taxon>
        <taxon>Streptophyta</taxon>
        <taxon>Embryophyta</taxon>
        <taxon>Tracheophyta</taxon>
        <taxon>Spermatophyta</taxon>
        <taxon>Magnoliopsida</taxon>
        <taxon>eudicotyledons</taxon>
        <taxon>Gunneridae</taxon>
        <taxon>Pentapetalae</taxon>
        <taxon>asterids</taxon>
        <taxon>lamiids</taxon>
        <taxon>Solanales</taxon>
        <taxon>Solanaceae</taxon>
        <taxon>Solanoideae</taxon>
        <taxon>Datureae</taxon>
        <taxon>Datura</taxon>
    </lineage>
</organism>
<reference evidence="2 3" key="1">
    <citation type="journal article" date="2021" name="BMC Genomics">
        <title>Datura genome reveals duplications of psychoactive alkaloid biosynthetic genes and high mutation rate following tissue culture.</title>
        <authorList>
            <person name="Rajewski A."/>
            <person name="Carter-House D."/>
            <person name="Stajich J."/>
            <person name="Litt A."/>
        </authorList>
    </citation>
    <scope>NUCLEOTIDE SEQUENCE [LARGE SCALE GENOMIC DNA]</scope>
    <source>
        <strain evidence="2">AR-01</strain>
    </source>
</reference>
<protein>
    <submittedName>
        <fullName evidence="2">Uncharacterized protein</fullName>
    </submittedName>
</protein>
<feature type="non-terminal residue" evidence="2">
    <location>
        <position position="1"/>
    </location>
</feature>
<keyword evidence="3" id="KW-1185">Reference proteome</keyword>
<evidence type="ECO:0000313" key="2">
    <source>
        <dbReference type="EMBL" id="MCD7472630.1"/>
    </source>
</evidence>
<keyword evidence="1" id="KW-0812">Transmembrane</keyword>
<keyword evidence="1" id="KW-1133">Transmembrane helix</keyword>
<keyword evidence="1" id="KW-0472">Membrane</keyword>
<proteinExistence type="predicted"/>